<name>A0A5D0HVF7_9FLAO</name>
<gene>
    <name evidence="7" type="ORF">FUA24_14290</name>
</gene>
<sequence>MKAYYRITLLLSFIIFLGCGGKEEKKKKGFTYEETKTESKAPLKETESNKASKQIDLSNKGIGPIKTVALNTKIDEKMVAHGKATFTKLCAACHRPDKKFIGPSPKDILERRSPEWVMNIMLNPIEMIEKDPITKALQEEFNGAIMPKQNITEADARALLEYFRTL</sequence>
<dbReference type="GO" id="GO:0009055">
    <property type="term" value="F:electron transfer activity"/>
    <property type="evidence" value="ECO:0007669"/>
    <property type="project" value="InterPro"/>
</dbReference>
<evidence type="ECO:0000313" key="8">
    <source>
        <dbReference type="Proteomes" id="UP000323930"/>
    </source>
</evidence>
<feature type="compositionally biased region" description="Basic and acidic residues" evidence="5">
    <location>
        <begin position="30"/>
        <end position="50"/>
    </location>
</feature>
<organism evidence="7 8">
    <name type="scientific">Seonamhaeicola marinus</name>
    <dbReference type="NCBI Taxonomy" id="1912246"/>
    <lineage>
        <taxon>Bacteria</taxon>
        <taxon>Pseudomonadati</taxon>
        <taxon>Bacteroidota</taxon>
        <taxon>Flavobacteriia</taxon>
        <taxon>Flavobacteriales</taxon>
        <taxon>Flavobacteriaceae</taxon>
    </lineage>
</organism>
<dbReference type="Proteomes" id="UP000323930">
    <property type="component" value="Unassembled WGS sequence"/>
</dbReference>
<dbReference type="PROSITE" id="PS51257">
    <property type="entry name" value="PROKAR_LIPOPROTEIN"/>
    <property type="match status" value="1"/>
</dbReference>
<keyword evidence="3 4" id="KW-0408">Iron</keyword>
<dbReference type="Pfam" id="PF00034">
    <property type="entry name" value="Cytochrom_C"/>
    <property type="match status" value="1"/>
</dbReference>
<keyword evidence="2 4" id="KW-0479">Metal-binding</keyword>
<evidence type="ECO:0000259" key="6">
    <source>
        <dbReference type="PROSITE" id="PS51007"/>
    </source>
</evidence>
<evidence type="ECO:0000313" key="7">
    <source>
        <dbReference type="EMBL" id="TYA74489.1"/>
    </source>
</evidence>
<dbReference type="AlphaFoldDB" id="A0A5D0HVF7"/>
<dbReference type="InterPro" id="IPR009056">
    <property type="entry name" value="Cyt_c-like_dom"/>
</dbReference>
<proteinExistence type="predicted"/>
<protein>
    <submittedName>
        <fullName evidence="7">Cytochrome c</fullName>
    </submittedName>
</protein>
<dbReference type="InterPro" id="IPR036909">
    <property type="entry name" value="Cyt_c-like_dom_sf"/>
</dbReference>
<keyword evidence="1 4" id="KW-0349">Heme</keyword>
<feature type="domain" description="Cytochrome c" evidence="6">
    <location>
        <begin position="77"/>
        <end position="166"/>
    </location>
</feature>
<dbReference type="OrthoDB" id="955119at2"/>
<evidence type="ECO:0000256" key="3">
    <source>
        <dbReference type="ARBA" id="ARBA00023004"/>
    </source>
</evidence>
<dbReference type="GO" id="GO:0020037">
    <property type="term" value="F:heme binding"/>
    <property type="evidence" value="ECO:0007669"/>
    <property type="project" value="InterPro"/>
</dbReference>
<reference evidence="7 8" key="1">
    <citation type="submission" date="2019-08" db="EMBL/GenBank/DDBJ databases">
        <title>Seonamhaeicola sediminis sp. nov., isolated from marine sediment.</title>
        <authorList>
            <person name="Cao W.R."/>
        </authorList>
    </citation>
    <scope>NUCLEOTIDE SEQUENCE [LARGE SCALE GENOMIC DNA]</scope>
    <source>
        <strain evidence="7 8">B011</strain>
    </source>
</reference>
<evidence type="ECO:0000256" key="1">
    <source>
        <dbReference type="ARBA" id="ARBA00022617"/>
    </source>
</evidence>
<accession>A0A5D0HVF7</accession>
<comment type="caution">
    <text evidence="7">The sequence shown here is derived from an EMBL/GenBank/DDBJ whole genome shotgun (WGS) entry which is preliminary data.</text>
</comment>
<evidence type="ECO:0000256" key="5">
    <source>
        <dbReference type="SAM" id="MobiDB-lite"/>
    </source>
</evidence>
<dbReference type="GO" id="GO:0046872">
    <property type="term" value="F:metal ion binding"/>
    <property type="evidence" value="ECO:0007669"/>
    <property type="project" value="UniProtKB-KW"/>
</dbReference>
<keyword evidence="8" id="KW-1185">Reference proteome</keyword>
<dbReference type="PROSITE" id="PS51007">
    <property type="entry name" value="CYTC"/>
    <property type="match status" value="1"/>
</dbReference>
<evidence type="ECO:0000256" key="2">
    <source>
        <dbReference type="ARBA" id="ARBA00022723"/>
    </source>
</evidence>
<feature type="region of interest" description="Disordered" evidence="5">
    <location>
        <begin position="30"/>
        <end position="52"/>
    </location>
</feature>
<dbReference type="EMBL" id="VSDQ01000679">
    <property type="protein sequence ID" value="TYA74489.1"/>
    <property type="molecule type" value="Genomic_DNA"/>
</dbReference>
<evidence type="ECO:0000256" key="4">
    <source>
        <dbReference type="PROSITE-ProRule" id="PRU00433"/>
    </source>
</evidence>
<dbReference type="RefSeq" id="WP_148543469.1">
    <property type="nucleotide sequence ID" value="NZ_VSDQ01000679.1"/>
</dbReference>
<dbReference type="SUPFAM" id="SSF46626">
    <property type="entry name" value="Cytochrome c"/>
    <property type="match status" value="1"/>
</dbReference>
<dbReference type="Gene3D" id="1.10.760.10">
    <property type="entry name" value="Cytochrome c-like domain"/>
    <property type="match status" value="1"/>
</dbReference>